<keyword evidence="2" id="KW-0812">Transmembrane</keyword>
<keyword evidence="2" id="KW-0472">Membrane</keyword>
<gene>
    <name evidence="3" type="ORF">BJ988_005282</name>
</gene>
<feature type="transmembrane region" description="Helical" evidence="2">
    <location>
        <begin position="18"/>
        <end position="42"/>
    </location>
</feature>
<comment type="caution">
    <text evidence="3">The sequence shown here is derived from an EMBL/GenBank/DDBJ whole genome shotgun (WGS) entry which is preliminary data.</text>
</comment>
<dbReference type="RefSeq" id="WP_179660803.1">
    <property type="nucleotide sequence ID" value="NZ_JACBZR010000001.1"/>
</dbReference>
<protein>
    <submittedName>
        <fullName evidence="3">Uncharacterized protein</fullName>
    </submittedName>
</protein>
<keyword evidence="4" id="KW-1185">Reference proteome</keyword>
<keyword evidence="2" id="KW-1133">Transmembrane helix</keyword>
<evidence type="ECO:0000313" key="4">
    <source>
        <dbReference type="Proteomes" id="UP000564496"/>
    </source>
</evidence>
<sequence>MAGIDSNRRGRLFSVESIAGWVFADLLLVLFIVGLGSAVAYTPPEPPKKEPKTIVGMKTDPTPIGVRVDGGRLAGGGKLDATTKKSVCQAVKKRLGPVAGQRAALVLVFGGGPDVSSGQNVARAITPQLGCASSEVFQGKVPTRAFWDGSLPLGEARLEVFLFHTEKQG</sequence>
<evidence type="ECO:0000313" key="3">
    <source>
        <dbReference type="EMBL" id="NYI80634.1"/>
    </source>
</evidence>
<dbReference type="EMBL" id="JACBZR010000001">
    <property type="protein sequence ID" value="NYI80634.1"/>
    <property type="molecule type" value="Genomic_DNA"/>
</dbReference>
<evidence type="ECO:0000256" key="2">
    <source>
        <dbReference type="SAM" id="Phobius"/>
    </source>
</evidence>
<dbReference type="AlphaFoldDB" id="A0A7Z0DSM5"/>
<dbReference type="Proteomes" id="UP000564496">
    <property type="component" value="Unassembled WGS sequence"/>
</dbReference>
<evidence type="ECO:0000256" key="1">
    <source>
        <dbReference type="SAM" id="MobiDB-lite"/>
    </source>
</evidence>
<reference evidence="3 4" key="1">
    <citation type="submission" date="2020-07" db="EMBL/GenBank/DDBJ databases">
        <title>Sequencing the genomes of 1000 actinobacteria strains.</title>
        <authorList>
            <person name="Klenk H.-P."/>
        </authorList>
    </citation>
    <scope>NUCLEOTIDE SEQUENCE [LARGE SCALE GENOMIC DNA]</scope>
    <source>
        <strain evidence="3 4">DSM 26487</strain>
    </source>
</reference>
<proteinExistence type="predicted"/>
<organism evidence="3 4">
    <name type="scientific">Nocardioides panzhihuensis</name>
    <dbReference type="NCBI Taxonomy" id="860243"/>
    <lineage>
        <taxon>Bacteria</taxon>
        <taxon>Bacillati</taxon>
        <taxon>Actinomycetota</taxon>
        <taxon>Actinomycetes</taxon>
        <taxon>Propionibacteriales</taxon>
        <taxon>Nocardioidaceae</taxon>
        <taxon>Nocardioides</taxon>
    </lineage>
</organism>
<feature type="region of interest" description="Disordered" evidence="1">
    <location>
        <begin position="42"/>
        <end position="61"/>
    </location>
</feature>
<name>A0A7Z0DSM5_9ACTN</name>
<accession>A0A7Z0DSM5</accession>